<name>A0ABX2EK53_9BURK</name>
<evidence type="ECO:0000313" key="3">
    <source>
        <dbReference type="Proteomes" id="UP000737171"/>
    </source>
</evidence>
<organism evidence="2 3">
    <name type="scientific">Pseudaquabacterium terrae</name>
    <dbReference type="NCBI Taxonomy" id="2732868"/>
    <lineage>
        <taxon>Bacteria</taxon>
        <taxon>Pseudomonadati</taxon>
        <taxon>Pseudomonadota</taxon>
        <taxon>Betaproteobacteria</taxon>
        <taxon>Burkholderiales</taxon>
        <taxon>Sphaerotilaceae</taxon>
        <taxon>Pseudaquabacterium</taxon>
    </lineage>
</organism>
<dbReference type="EMBL" id="JABRWJ010000005">
    <property type="protein sequence ID" value="NRF68983.1"/>
    <property type="molecule type" value="Genomic_DNA"/>
</dbReference>
<gene>
    <name evidence="2" type="ORF">HLB44_18470</name>
</gene>
<feature type="chain" id="PRO_5047269136" evidence="1">
    <location>
        <begin position="18"/>
        <end position="73"/>
    </location>
</feature>
<dbReference type="RefSeq" id="WP_173125211.1">
    <property type="nucleotide sequence ID" value="NZ_JABRWJ010000005.1"/>
</dbReference>
<keyword evidence="1" id="KW-0732">Signal</keyword>
<evidence type="ECO:0000256" key="1">
    <source>
        <dbReference type="SAM" id="SignalP"/>
    </source>
</evidence>
<proteinExistence type="predicted"/>
<comment type="caution">
    <text evidence="2">The sequence shown here is derived from an EMBL/GenBank/DDBJ whole genome shotgun (WGS) entry which is preliminary data.</text>
</comment>
<protein>
    <submittedName>
        <fullName evidence="2">Uncharacterized protein</fullName>
    </submittedName>
</protein>
<sequence length="73" mass="7289">MTTATFRLSTVSRIAAAAAAACVTLAVLHGVVSVAEPQRSRLAAAARPQATAAVASAPTAAPTLQPTLVAQRH</sequence>
<keyword evidence="3" id="KW-1185">Reference proteome</keyword>
<reference evidence="2 3" key="1">
    <citation type="submission" date="2020-05" db="EMBL/GenBank/DDBJ databases">
        <title>Aquincola sp. isolate from soil.</title>
        <authorList>
            <person name="Han J."/>
            <person name="Kim D.-U."/>
        </authorList>
    </citation>
    <scope>NUCLEOTIDE SEQUENCE [LARGE SCALE GENOMIC DNA]</scope>
    <source>
        <strain evidence="2 3">S2</strain>
    </source>
</reference>
<evidence type="ECO:0000313" key="2">
    <source>
        <dbReference type="EMBL" id="NRF68983.1"/>
    </source>
</evidence>
<accession>A0ABX2EK53</accession>
<dbReference type="Proteomes" id="UP000737171">
    <property type="component" value="Unassembled WGS sequence"/>
</dbReference>
<feature type="signal peptide" evidence="1">
    <location>
        <begin position="1"/>
        <end position="17"/>
    </location>
</feature>